<dbReference type="Gene3D" id="1.10.260.80">
    <property type="match status" value="1"/>
</dbReference>
<name>K4KJJ6_SIMAS</name>
<dbReference type="HOGENOM" id="CLU_045011_11_3_6"/>
<dbReference type="STRING" id="1117647.M5M_05990"/>
<evidence type="ECO:0000313" key="6">
    <source>
        <dbReference type="Proteomes" id="UP000000466"/>
    </source>
</evidence>
<dbReference type="SFLD" id="SFLDG01129">
    <property type="entry name" value="C1.5:_HAD__Beta-PGM__Phosphata"/>
    <property type="match status" value="1"/>
</dbReference>
<dbReference type="InterPro" id="IPR036412">
    <property type="entry name" value="HAD-like_sf"/>
</dbReference>
<dbReference type="Proteomes" id="UP000000466">
    <property type="component" value="Chromosome"/>
</dbReference>
<comment type="catalytic activity">
    <reaction evidence="1">
        <text>2-phosphoglycolate + H2O = glycolate + phosphate</text>
        <dbReference type="Rhea" id="RHEA:14369"/>
        <dbReference type="ChEBI" id="CHEBI:15377"/>
        <dbReference type="ChEBI" id="CHEBI:29805"/>
        <dbReference type="ChEBI" id="CHEBI:43474"/>
        <dbReference type="ChEBI" id="CHEBI:58033"/>
        <dbReference type="EC" id="3.1.3.18"/>
    </reaction>
</comment>
<dbReference type="InterPro" id="IPR023214">
    <property type="entry name" value="HAD_sf"/>
</dbReference>
<dbReference type="Gene3D" id="3.40.50.1000">
    <property type="entry name" value="HAD superfamily/HAD-like"/>
    <property type="match status" value="1"/>
</dbReference>
<dbReference type="PANTHER" id="PTHR43434">
    <property type="entry name" value="PHOSPHOGLYCOLATE PHOSPHATASE"/>
    <property type="match status" value="1"/>
</dbReference>
<keyword evidence="6" id="KW-1185">Reference proteome</keyword>
<dbReference type="Pfam" id="PF13419">
    <property type="entry name" value="HAD_2"/>
    <property type="match status" value="1"/>
</dbReference>
<dbReference type="GO" id="GO:0008967">
    <property type="term" value="F:phosphoglycolate phosphatase activity"/>
    <property type="evidence" value="ECO:0007669"/>
    <property type="project" value="UniProtKB-EC"/>
</dbReference>
<dbReference type="EC" id="3.1.3.18" evidence="4"/>
<dbReference type="InterPro" id="IPR041492">
    <property type="entry name" value="HAD_2"/>
</dbReference>
<comment type="similarity">
    <text evidence="3">Belongs to the HAD-like hydrolase superfamily. CbbY/CbbZ/Gph/YieH family.</text>
</comment>
<evidence type="ECO:0000256" key="3">
    <source>
        <dbReference type="ARBA" id="ARBA00006171"/>
    </source>
</evidence>
<dbReference type="eggNOG" id="COG0546">
    <property type="taxonomic scope" value="Bacteria"/>
</dbReference>
<dbReference type="SUPFAM" id="SSF56784">
    <property type="entry name" value="HAD-like"/>
    <property type="match status" value="1"/>
</dbReference>
<organism evidence="5 6">
    <name type="scientific">Simiduia agarivorans (strain DSM 21679 / JCM 13881 / BCRC 17597 / SA1)</name>
    <dbReference type="NCBI Taxonomy" id="1117647"/>
    <lineage>
        <taxon>Bacteria</taxon>
        <taxon>Pseudomonadati</taxon>
        <taxon>Pseudomonadota</taxon>
        <taxon>Gammaproteobacteria</taxon>
        <taxon>Cellvibrionales</taxon>
        <taxon>Cellvibrionaceae</taxon>
        <taxon>Simiduia</taxon>
    </lineage>
</organism>
<evidence type="ECO:0000313" key="5">
    <source>
        <dbReference type="EMBL" id="AFU98395.1"/>
    </source>
</evidence>
<dbReference type="EMBL" id="CP003746">
    <property type="protein sequence ID" value="AFU98395.1"/>
    <property type="molecule type" value="Genomic_DNA"/>
</dbReference>
<dbReference type="AlphaFoldDB" id="K4KJJ6"/>
<dbReference type="KEGG" id="saga:M5M_05990"/>
<protein>
    <recommendedName>
        <fullName evidence="4">phosphoglycolate phosphatase</fullName>
        <ecNumber evidence="4">3.1.3.18</ecNumber>
    </recommendedName>
</protein>
<sequence>MNTPHFKGLIFDLDGTLADSALDFDAMRRELALPKGTPLLEHLATLSCPDARQRFHAVVERHEMIGAENARWIADAEQTLFALNKRRIPLAIVTRNMRSATRRTIERLQIPIELVLTREDVEQVKPHPEALLRIAREWQLPPGSLAYVGDYTFDLDAAHAAGMGAILWRNEHNAHLAPHAHHCIDRFGQLLDLVRSE</sequence>
<dbReference type="OrthoDB" id="5623813at2"/>
<evidence type="ECO:0000256" key="2">
    <source>
        <dbReference type="ARBA" id="ARBA00004818"/>
    </source>
</evidence>
<dbReference type="GO" id="GO:0006281">
    <property type="term" value="P:DNA repair"/>
    <property type="evidence" value="ECO:0007669"/>
    <property type="project" value="TreeGrafter"/>
</dbReference>
<dbReference type="NCBIfam" id="TIGR01549">
    <property type="entry name" value="HAD-SF-IA-v1"/>
    <property type="match status" value="1"/>
</dbReference>
<proteinExistence type="inferred from homology"/>
<dbReference type="PANTHER" id="PTHR43434:SF1">
    <property type="entry name" value="PHOSPHOGLYCOLATE PHOSPHATASE"/>
    <property type="match status" value="1"/>
</dbReference>
<dbReference type="SFLD" id="SFLDS00003">
    <property type="entry name" value="Haloacid_Dehalogenase"/>
    <property type="match status" value="1"/>
</dbReference>
<evidence type="ECO:0000256" key="1">
    <source>
        <dbReference type="ARBA" id="ARBA00000830"/>
    </source>
</evidence>
<evidence type="ECO:0000256" key="4">
    <source>
        <dbReference type="ARBA" id="ARBA00013078"/>
    </source>
</evidence>
<dbReference type="InterPro" id="IPR006439">
    <property type="entry name" value="HAD-SF_hydro_IA"/>
</dbReference>
<dbReference type="RefSeq" id="WP_015046568.1">
    <property type="nucleotide sequence ID" value="NC_018868.3"/>
</dbReference>
<gene>
    <name evidence="5" type="ordered locus">M5M_05990</name>
</gene>
<dbReference type="InterPro" id="IPR050155">
    <property type="entry name" value="HAD-like_hydrolase_sf"/>
</dbReference>
<comment type="pathway">
    <text evidence="2">Organic acid metabolism; glycolate biosynthesis; glycolate from 2-phosphoglycolate: step 1/1.</text>
</comment>
<accession>K4KJJ6</accession>
<reference evidence="5 6" key="1">
    <citation type="journal article" date="2013" name="Genome Announc.">
        <title>Complete genome sequence of Simiduia agarivorans SA1(T), a marine bacterium able to degrade a variety of polysaccharides.</title>
        <authorList>
            <person name="Lin S.Y."/>
            <person name="Shieh W.Y."/>
            <person name="Chen J.S."/>
            <person name="Tang S.L."/>
        </authorList>
    </citation>
    <scope>NUCLEOTIDE SEQUENCE [LARGE SCALE GENOMIC DNA]</scope>
    <source>
        <strain evidence="6">DSM 21679 / JCM 13881 / BCRC 17597 / SA1</strain>
    </source>
</reference>